<dbReference type="GO" id="GO:0016758">
    <property type="term" value="F:hexosyltransferase activity"/>
    <property type="evidence" value="ECO:0007669"/>
    <property type="project" value="InterPro"/>
</dbReference>
<dbReference type="Pfam" id="PF04101">
    <property type="entry name" value="Glyco_tran_28_C"/>
    <property type="match status" value="1"/>
</dbReference>
<proteinExistence type="predicted"/>
<dbReference type="SUPFAM" id="SSF53756">
    <property type="entry name" value="UDP-Glycosyltransferase/glycogen phosphorylase"/>
    <property type="match status" value="1"/>
</dbReference>
<dbReference type="Proteomes" id="UP000238937">
    <property type="component" value="Unassembled WGS sequence"/>
</dbReference>
<protein>
    <submittedName>
        <fullName evidence="2">Glycosyl transferase</fullName>
    </submittedName>
</protein>
<feature type="domain" description="Glycosyl transferase family 28 C-terminal" evidence="1">
    <location>
        <begin position="230"/>
        <end position="379"/>
    </location>
</feature>
<dbReference type="Gene3D" id="3.40.50.2000">
    <property type="entry name" value="Glycogen Phosphorylase B"/>
    <property type="match status" value="1"/>
</dbReference>
<keyword evidence="2" id="KW-0808">Transferase</keyword>
<reference evidence="2 3" key="1">
    <citation type="submission" date="2018-03" db="EMBL/GenBank/DDBJ databases">
        <title>The ancient ancestry and fast evolution of plastids.</title>
        <authorList>
            <person name="Moore K.R."/>
            <person name="Magnabosco C."/>
            <person name="Momper L."/>
            <person name="Gold D.A."/>
            <person name="Bosak T."/>
            <person name="Fournier G.P."/>
        </authorList>
    </citation>
    <scope>NUCLEOTIDE SEQUENCE [LARGE SCALE GENOMIC DNA]</scope>
    <source>
        <strain evidence="2 3">CCALA 037</strain>
    </source>
</reference>
<name>A0A2T1FYJ9_9CYAN</name>
<gene>
    <name evidence="2" type="ORF">C7B77_23245</name>
</gene>
<dbReference type="PANTHER" id="PTHR21015:SF28">
    <property type="entry name" value="SLL1722 PROTEIN"/>
    <property type="match status" value="1"/>
</dbReference>
<evidence type="ECO:0000313" key="2">
    <source>
        <dbReference type="EMBL" id="PSB50031.1"/>
    </source>
</evidence>
<dbReference type="PANTHER" id="PTHR21015">
    <property type="entry name" value="UDP-N-ACETYLGLUCOSAMINE--N-ACETYLMURAMYL-(PENTAPEPTIDE) PYROPHOSPHORYL-UNDECAPRENOL N-ACETYLGLUCOSAMINE TRANSFERASE 1"/>
    <property type="match status" value="1"/>
</dbReference>
<keyword evidence="3" id="KW-1185">Reference proteome</keyword>
<dbReference type="AlphaFoldDB" id="A0A2T1FYJ9"/>
<dbReference type="EMBL" id="PVWO01000416">
    <property type="protein sequence ID" value="PSB50031.1"/>
    <property type="molecule type" value="Genomic_DNA"/>
</dbReference>
<sequence length="404" mass="45537">MKKILFYCQNLLGMGHLVRTTELMRELVKTFEVCLIEGGQKVAGFEMLPEVEVIQLPTIQVEVFDSLQVGKQLQVIGSTMSLEEVKEFRQQKLIEVFDRFQPDVLITEGYPFSKNKALAFEMVPLLEHVRKSDRATQVICSLRDIIMVKEFADRAAEEKRRCEFVNQYYDAILLHSDPTIHRLEDNISNAGSLTCPVHYTGYVVQSEPERVEFDLTDLALLNDPTPKIVVSVGGGKLGHDLLESIIHAAPLIQQETNHRIVIFAGPLMDESKYQELVKLAQGKTNINLRRFTPSLIAYLDRADLSISLGGYNTTMNVLKTSVKSIIYPSDKDREQAIRAEKLEQLGLLKILDKSELEPELLAKTIVDYLTEESTLDLENPLQLNGAKQASAILQNLLEPNLIAA</sequence>
<evidence type="ECO:0000313" key="3">
    <source>
        <dbReference type="Proteomes" id="UP000238937"/>
    </source>
</evidence>
<dbReference type="OrthoDB" id="503443at2"/>
<evidence type="ECO:0000259" key="1">
    <source>
        <dbReference type="Pfam" id="PF04101"/>
    </source>
</evidence>
<comment type="caution">
    <text evidence="2">The sequence shown here is derived from an EMBL/GenBank/DDBJ whole genome shotgun (WGS) entry which is preliminary data.</text>
</comment>
<dbReference type="InterPro" id="IPR007235">
    <property type="entry name" value="Glyco_trans_28_C"/>
</dbReference>
<dbReference type="RefSeq" id="WP_106310531.1">
    <property type="nucleotide sequence ID" value="NZ_PVWO01000416.1"/>
</dbReference>
<organism evidence="2 3">
    <name type="scientific">Chamaesiphon polymorphus CCALA 037</name>
    <dbReference type="NCBI Taxonomy" id="2107692"/>
    <lineage>
        <taxon>Bacteria</taxon>
        <taxon>Bacillati</taxon>
        <taxon>Cyanobacteriota</taxon>
        <taxon>Cyanophyceae</taxon>
        <taxon>Gomontiellales</taxon>
        <taxon>Chamaesiphonaceae</taxon>
        <taxon>Chamaesiphon</taxon>
    </lineage>
</organism>
<accession>A0A2T1FYJ9</accession>